<dbReference type="RefSeq" id="WP_103962126.1">
    <property type="nucleotide sequence ID" value="NZ_FNVT01000018.1"/>
</dbReference>
<dbReference type="EMBL" id="FNVT01000018">
    <property type="protein sequence ID" value="SEH01011.1"/>
    <property type="molecule type" value="Genomic_DNA"/>
</dbReference>
<keyword evidence="2" id="KW-0238">DNA-binding</keyword>
<dbReference type="Proteomes" id="UP000236732">
    <property type="component" value="Unassembled WGS sequence"/>
</dbReference>
<gene>
    <name evidence="5" type="ORF">SAMN05444920_118200</name>
</gene>
<dbReference type="InterPro" id="IPR010982">
    <property type="entry name" value="Lambda_DNA-bd_dom_sf"/>
</dbReference>
<dbReference type="CDD" id="cd06267">
    <property type="entry name" value="PBP1_LacI_sugar_binding-like"/>
    <property type="match status" value="1"/>
</dbReference>
<dbReference type="CDD" id="cd01392">
    <property type="entry name" value="HTH_LacI"/>
    <property type="match status" value="1"/>
</dbReference>
<dbReference type="PANTHER" id="PTHR30146:SF109">
    <property type="entry name" value="HTH-TYPE TRANSCRIPTIONAL REGULATOR GALS"/>
    <property type="match status" value="1"/>
</dbReference>
<keyword evidence="6" id="KW-1185">Reference proteome</keyword>
<dbReference type="GO" id="GO:0000976">
    <property type="term" value="F:transcription cis-regulatory region binding"/>
    <property type="evidence" value="ECO:0007669"/>
    <property type="project" value="TreeGrafter"/>
</dbReference>
<evidence type="ECO:0000313" key="6">
    <source>
        <dbReference type="Proteomes" id="UP000236732"/>
    </source>
</evidence>
<protein>
    <submittedName>
        <fullName evidence="5">LacI family transcriptional regulator</fullName>
    </submittedName>
</protein>
<dbReference type="Gene3D" id="1.10.260.40">
    <property type="entry name" value="lambda repressor-like DNA-binding domains"/>
    <property type="match status" value="1"/>
</dbReference>
<dbReference type="PANTHER" id="PTHR30146">
    <property type="entry name" value="LACI-RELATED TRANSCRIPTIONAL REPRESSOR"/>
    <property type="match status" value="1"/>
</dbReference>
<dbReference type="GO" id="GO:0003700">
    <property type="term" value="F:DNA-binding transcription factor activity"/>
    <property type="evidence" value="ECO:0007669"/>
    <property type="project" value="TreeGrafter"/>
</dbReference>
<dbReference type="Pfam" id="PF00356">
    <property type="entry name" value="LacI"/>
    <property type="match status" value="1"/>
</dbReference>
<evidence type="ECO:0000313" key="5">
    <source>
        <dbReference type="EMBL" id="SEH01011.1"/>
    </source>
</evidence>
<evidence type="ECO:0000256" key="1">
    <source>
        <dbReference type="ARBA" id="ARBA00023015"/>
    </source>
</evidence>
<dbReference type="OrthoDB" id="3258243at2"/>
<dbReference type="SMART" id="SM00354">
    <property type="entry name" value="HTH_LACI"/>
    <property type="match status" value="1"/>
</dbReference>
<dbReference type="InterPro" id="IPR028082">
    <property type="entry name" value="Peripla_BP_I"/>
</dbReference>
<reference evidence="5 6" key="1">
    <citation type="submission" date="2016-10" db="EMBL/GenBank/DDBJ databases">
        <authorList>
            <person name="de Groot N.N."/>
        </authorList>
    </citation>
    <scope>NUCLEOTIDE SEQUENCE [LARGE SCALE GENOMIC DNA]</scope>
    <source>
        <strain evidence="5 6">CGMCC 4.7037</strain>
    </source>
</reference>
<dbReference type="SUPFAM" id="SSF53822">
    <property type="entry name" value="Periplasmic binding protein-like I"/>
    <property type="match status" value="1"/>
</dbReference>
<name>A0A1H6EV97_9ACTN</name>
<keyword evidence="3" id="KW-0804">Transcription</keyword>
<organism evidence="5 6">
    <name type="scientific">Nonomuraea solani</name>
    <dbReference type="NCBI Taxonomy" id="1144553"/>
    <lineage>
        <taxon>Bacteria</taxon>
        <taxon>Bacillati</taxon>
        <taxon>Actinomycetota</taxon>
        <taxon>Actinomycetes</taxon>
        <taxon>Streptosporangiales</taxon>
        <taxon>Streptosporangiaceae</taxon>
        <taxon>Nonomuraea</taxon>
    </lineage>
</organism>
<dbReference type="Pfam" id="PF13377">
    <property type="entry name" value="Peripla_BP_3"/>
    <property type="match status" value="1"/>
</dbReference>
<dbReference type="PROSITE" id="PS50932">
    <property type="entry name" value="HTH_LACI_2"/>
    <property type="match status" value="1"/>
</dbReference>
<accession>A0A1H6EV97</accession>
<proteinExistence type="predicted"/>
<evidence type="ECO:0000256" key="2">
    <source>
        <dbReference type="ARBA" id="ARBA00023125"/>
    </source>
</evidence>
<dbReference type="Gene3D" id="3.40.50.2300">
    <property type="match status" value="2"/>
</dbReference>
<dbReference type="InterPro" id="IPR046335">
    <property type="entry name" value="LacI/GalR-like_sensor"/>
</dbReference>
<evidence type="ECO:0000259" key="4">
    <source>
        <dbReference type="PROSITE" id="PS50932"/>
    </source>
</evidence>
<evidence type="ECO:0000256" key="3">
    <source>
        <dbReference type="ARBA" id="ARBA00023163"/>
    </source>
</evidence>
<dbReference type="SUPFAM" id="SSF47413">
    <property type="entry name" value="lambda repressor-like DNA-binding domains"/>
    <property type="match status" value="1"/>
</dbReference>
<sequence>MEPPTIFDVAYAAGVAASTVSRAFNKPGRVNEATRQRIVAAAAKLGYQHRPQNRALAGLRHRTIAMVLSDITNPHFFELIRGAEQRAKASDATLVIVNAEESRRIEENQIRDLATGVDGFVLASSRLDDEVLRDLARAHRIVLFNRELAGLTSVTFDAVAGCRQILEHLASLGHQGFTYCAGPPNSWMGAARWAALSSGAEARGLTAHRIGPYVPNVTGGGAAADGALRTGVTAVVAHNDLLAIGIIRRLAQRGVRVPEDISVIGFDDIFAADFVHPSLTTLAGPGSHAGRLAVELLIERLGARSPREGEAIRLPTELVLRESSGFRPATSSTIVD</sequence>
<feature type="domain" description="HTH lacI-type" evidence="4">
    <location>
        <begin position="4"/>
        <end position="58"/>
    </location>
</feature>
<dbReference type="AlphaFoldDB" id="A0A1H6EV97"/>
<dbReference type="InterPro" id="IPR000843">
    <property type="entry name" value="HTH_LacI"/>
</dbReference>
<keyword evidence="1" id="KW-0805">Transcription regulation</keyword>